<proteinExistence type="predicted"/>
<name>A0A233UX90_FINMA</name>
<keyword evidence="1" id="KW-0812">Transmembrane</keyword>
<evidence type="ECO:0000313" key="2">
    <source>
        <dbReference type="EMBL" id="OXZ33696.1"/>
    </source>
</evidence>
<dbReference type="Proteomes" id="UP000215546">
    <property type="component" value="Unassembled WGS sequence"/>
</dbReference>
<reference evidence="3" key="1">
    <citation type="submission" date="2017-04" db="EMBL/GenBank/DDBJ databases">
        <title>Finegoldia magna isolated from orthopedic joint implant-associated infections.</title>
        <authorList>
            <person name="Bjorklund S."/>
            <person name="Bruggemann H."/>
            <person name="Jensen A."/>
            <person name="Hellmark B."/>
            <person name="Soderquist B."/>
        </authorList>
    </citation>
    <scope>NUCLEOTIDE SEQUENCE [LARGE SCALE GENOMIC DNA]</scope>
    <source>
        <strain evidence="3">12T273</strain>
    </source>
</reference>
<dbReference type="EMBL" id="NDYE01000005">
    <property type="protein sequence ID" value="OXZ33696.1"/>
    <property type="molecule type" value="Genomic_DNA"/>
</dbReference>
<evidence type="ECO:0000256" key="1">
    <source>
        <dbReference type="SAM" id="Phobius"/>
    </source>
</evidence>
<feature type="transmembrane region" description="Helical" evidence="1">
    <location>
        <begin position="113"/>
        <end position="132"/>
    </location>
</feature>
<dbReference type="RefSeq" id="WP_094208111.1">
    <property type="nucleotide sequence ID" value="NZ_NDYA01000025.1"/>
</dbReference>
<organism evidence="2 3">
    <name type="scientific">Finegoldia magna</name>
    <name type="common">Peptostreptococcus magnus</name>
    <dbReference type="NCBI Taxonomy" id="1260"/>
    <lineage>
        <taxon>Bacteria</taxon>
        <taxon>Bacillati</taxon>
        <taxon>Bacillota</taxon>
        <taxon>Tissierellia</taxon>
        <taxon>Tissierellales</taxon>
        <taxon>Peptoniphilaceae</taxon>
        <taxon>Finegoldia</taxon>
    </lineage>
</organism>
<evidence type="ECO:0000313" key="3">
    <source>
        <dbReference type="Proteomes" id="UP000215546"/>
    </source>
</evidence>
<accession>A0A233UX90</accession>
<keyword evidence="1" id="KW-0472">Membrane</keyword>
<feature type="transmembrane region" description="Helical" evidence="1">
    <location>
        <begin position="20"/>
        <end position="44"/>
    </location>
</feature>
<dbReference type="AlphaFoldDB" id="A0A233UX90"/>
<gene>
    <name evidence="2" type="ORF">B9N55_02175</name>
</gene>
<feature type="transmembrane region" description="Helical" evidence="1">
    <location>
        <begin position="153"/>
        <end position="175"/>
    </location>
</feature>
<keyword evidence="1" id="KW-1133">Transmembrane helix</keyword>
<comment type="caution">
    <text evidence="2">The sequence shown here is derived from an EMBL/GenBank/DDBJ whole genome shotgun (WGS) entry which is preliminary data.</text>
</comment>
<protein>
    <submittedName>
        <fullName evidence="2">Uncharacterized protein</fullName>
    </submittedName>
</protein>
<sequence length="176" mass="20184">MNKKSIKLYNLIFPVWIVWLYPITWIAIVPLNILVDFLVTLLALKLIKIEKPMEVIKKSIAKTVALGFVADIIATAVLMILSFGINGTRNNIAKWFYDNISIPIMNDYYETPWGILVMILAVMFAGFLVYVFNRKFSFKNTDLSESQIKKVSMTLAIITAPYLFLIPTNVFYNLFS</sequence>
<feature type="transmembrane region" description="Helical" evidence="1">
    <location>
        <begin position="64"/>
        <end position="85"/>
    </location>
</feature>